<name>A0AAC9LI90_9PSEU</name>
<dbReference type="PANTHER" id="PTHR42059:SF1">
    <property type="entry name" value="TNT DOMAIN-CONTAINING PROTEIN"/>
    <property type="match status" value="1"/>
</dbReference>
<dbReference type="AlphaFoldDB" id="A0AAC9LI90"/>
<feature type="compositionally biased region" description="Pro residues" evidence="1">
    <location>
        <begin position="382"/>
        <end position="394"/>
    </location>
</feature>
<dbReference type="Pfam" id="PF25547">
    <property type="entry name" value="WXG100_2"/>
    <property type="match status" value="1"/>
</dbReference>
<evidence type="ECO:0000256" key="1">
    <source>
        <dbReference type="SAM" id="MobiDB-lite"/>
    </source>
</evidence>
<dbReference type="KEGG" id="acad:UA74_26825"/>
<dbReference type="InterPro" id="IPR057746">
    <property type="entry name" value="CpnT-like_N"/>
</dbReference>
<dbReference type="InterPro" id="IPR025331">
    <property type="entry name" value="TNT"/>
</dbReference>
<evidence type="ECO:0000313" key="5">
    <source>
        <dbReference type="Proteomes" id="UP000185511"/>
    </source>
</evidence>
<sequence length="840" mass="83573">MGIKLPEELADVAQRAGVHWPEADEDHMRSLAEAWRAAAAEVRDSRTDAHSFVQGAFESYEGDAADAAREHWELFVADEGRFASIVRGCEEAAGQLEFAADQIAATKVEIVRRLVKLAVRKDAAEQAVADGDASAQAELDSLFAGAKAEFAEVNETLTAAVEVEAGEALPDVDTDTGDLSPFQPVGATAGELLDPDLAALLGIDADAVLPELGDQDGDGTDDLGEDDQFDDAAPLVLSELVNSMVESGDLSDTEATELAENRGFTWGDDLVEQQELEAGGPSPSDLRDLDPESTGPIPAGVVDQAVRAADSSASEPGGGAPAYSPLAYTPDPSMNTGPINIPAGAGSPSGSAGGSGGGGSAAPAPPSLTPSFSGPPSDAAPAPAPRPEPAPSAPPAQNIPSAPAPQPPAGSPGGGQAPAPGGAGQPQAPGRPMPVLPGPGAPGGIGLPGGSPVPGMPGAPVAPGVPGAGAPGAGSPGVAAPGAGAPGAAAPGGGAPAPAPKLPAAGGGLPGLGAAPAPFGAPAPGAPGLAAGPGVGAAPGFGGAQAGGGGAVVAHLAGGGPVAGKAMGPIAQAGDLFGGGPVDQNAAGRPVRPTTPPDAELLAFTMNLFPLGHLPVPSTRPARQLPAPPRETDFAPGIRFPPQDHPQSELVDLRDTSAARPQHAPEDQQGACPRALVSGHDPLGDVHERAWDRRFLVRAAETGHAAPAEYAWPPGELFPEGAADPAGSEPVVLAAGTALDRFGTPEGRVLAEADTRFAARSLPPEYADRPYARYVVQRPLPAWRAVSAPWFAQPGGGLRFRLTQSVVELLRAGYLVVDEDAPAARVSATVSDVAQTVPQA</sequence>
<dbReference type="Proteomes" id="UP000185511">
    <property type="component" value="Chromosome"/>
</dbReference>
<protein>
    <submittedName>
        <fullName evidence="4">DUF4237 family protein</fullName>
    </submittedName>
</protein>
<dbReference type="RefSeq" id="WP_075765714.1">
    <property type="nucleotide sequence ID" value="NZ_CP016076.1"/>
</dbReference>
<evidence type="ECO:0000313" key="4">
    <source>
        <dbReference type="EMBL" id="APU17370.1"/>
    </source>
</evidence>
<feature type="compositionally biased region" description="Pro residues" evidence="1">
    <location>
        <begin position="429"/>
        <end position="440"/>
    </location>
</feature>
<proteinExistence type="predicted"/>
<feature type="region of interest" description="Disordered" evidence="1">
    <location>
        <begin position="621"/>
        <end position="648"/>
    </location>
</feature>
<feature type="domain" description="Outer membrane channel protein CpnT-like N-terminal" evidence="3">
    <location>
        <begin position="13"/>
        <end position="119"/>
    </location>
</feature>
<dbReference type="InterPro" id="IPR053024">
    <property type="entry name" value="Fungal_surface_NADase"/>
</dbReference>
<feature type="compositionally biased region" description="Gly residues" evidence="1">
    <location>
        <begin position="351"/>
        <end position="360"/>
    </location>
</feature>
<organism evidence="4 5">
    <name type="scientific">Actinoalloteichus fjordicus</name>
    <dbReference type="NCBI Taxonomy" id="1612552"/>
    <lineage>
        <taxon>Bacteria</taxon>
        <taxon>Bacillati</taxon>
        <taxon>Actinomycetota</taxon>
        <taxon>Actinomycetes</taxon>
        <taxon>Pseudonocardiales</taxon>
        <taxon>Pseudonocardiaceae</taxon>
        <taxon>Actinoalloteichus</taxon>
    </lineage>
</organism>
<feature type="region of interest" description="Disordered" evidence="1">
    <location>
        <begin position="276"/>
        <end position="460"/>
    </location>
</feature>
<accession>A0AAC9LI90</accession>
<evidence type="ECO:0000259" key="2">
    <source>
        <dbReference type="Pfam" id="PF14021"/>
    </source>
</evidence>
<dbReference type="GO" id="GO:0050135">
    <property type="term" value="F:NADP+ nucleosidase activity"/>
    <property type="evidence" value="ECO:0007669"/>
    <property type="project" value="InterPro"/>
</dbReference>
<dbReference type="EMBL" id="CP016076">
    <property type="protein sequence ID" value="APU17370.1"/>
    <property type="molecule type" value="Genomic_DNA"/>
</dbReference>
<keyword evidence="5" id="KW-1185">Reference proteome</keyword>
<dbReference type="PANTHER" id="PTHR42059">
    <property type="entry name" value="TNT DOMAIN-CONTAINING PROTEIN"/>
    <property type="match status" value="1"/>
</dbReference>
<reference evidence="5" key="1">
    <citation type="submission" date="2016-06" db="EMBL/GenBank/DDBJ databases">
        <title>Complete genome sequence of Actinoalloteichus fjordicus DSM 46855 (=ADI127-17), type strain of the new species Actinoalloteichus fjordicus.</title>
        <authorList>
            <person name="Ruckert C."/>
            <person name="Nouioui I."/>
            <person name="Willmese J."/>
            <person name="van Wezel G."/>
            <person name="Klenk H.-P."/>
            <person name="Kalinowski J."/>
            <person name="Zotchev S.B."/>
        </authorList>
    </citation>
    <scope>NUCLEOTIDE SEQUENCE [LARGE SCALE GENOMIC DNA]</scope>
    <source>
        <strain evidence="5">ADI127-7</strain>
    </source>
</reference>
<feature type="domain" description="TNT" evidence="2">
    <location>
        <begin position="733"/>
        <end position="816"/>
    </location>
</feature>
<feature type="compositionally biased region" description="Gly residues" evidence="1">
    <location>
        <begin position="411"/>
        <end position="424"/>
    </location>
</feature>
<feature type="compositionally biased region" description="Low complexity" evidence="1">
    <location>
        <begin position="370"/>
        <end position="381"/>
    </location>
</feature>
<dbReference type="Gene3D" id="1.10.287.1060">
    <property type="entry name" value="ESAT-6-like"/>
    <property type="match status" value="1"/>
</dbReference>
<gene>
    <name evidence="4" type="ORF">UA74_26825</name>
</gene>
<dbReference type="Pfam" id="PF14021">
    <property type="entry name" value="TNT"/>
    <property type="match status" value="1"/>
</dbReference>
<evidence type="ECO:0000259" key="3">
    <source>
        <dbReference type="Pfam" id="PF25547"/>
    </source>
</evidence>